<dbReference type="EMBL" id="MNCJ02000331">
    <property type="protein sequence ID" value="KAF5759014.1"/>
    <property type="molecule type" value="Genomic_DNA"/>
</dbReference>
<protein>
    <submittedName>
        <fullName evidence="1">Uncharacterized protein</fullName>
    </submittedName>
</protein>
<accession>A0A9K3DPK3</accession>
<reference evidence="1" key="2">
    <citation type="submission" date="2020-06" db="EMBL/GenBank/DDBJ databases">
        <title>Helianthus annuus Genome sequencing and assembly Release 2.</title>
        <authorList>
            <person name="Gouzy J."/>
            <person name="Langlade N."/>
            <person name="Munos S."/>
        </authorList>
    </citation>
    <scope>NUCLEOTIDE SEQUENCE</scope>
    <source>
        <tissue evidence="1">Leaves</tissue>
    </source>
</reference>
<dbReference type="AlphaFoldDB" id="A0A9K3DPK3"/>
<organism evidence="1 2">
    <name type="scientific">Helianthus annuus</name>
    <name type="common">Common sunflower</name>
    <dbReference type="NCBI Taxonomy" id="4232"/>
    <lineage>
        <taxon>Eukaryota</taxon>
        <taxon>Viridiplantae</taxon>
        <taxon>Streptophyta</taxon>
        <taxon>Embryophyta</taxon>
        <taxon>Tracheophyta</taxon>
        <taxon>Spermatophyta</taxon>
        <taxon>Magnoliopsida</taxon>
        <taxon>eudicotyledons</taxon>
        <taxon>Gunneridae</taxon>
        <taxon>Pentapetalae</taxon>
        <taxon>asterids</taxon>
        <taxon>campanulids</taxon>
        <taxon>Asterales</taxon>
        <taxon>Asteraceae</taxon>
        <taxon>Asteroideae</taxon>
        <taxon>Heliantheae alliance</taxon>
        <taxon>Heliantheae</taxon>
        <taxon>Helianthus</taxon>
    </lineage>
</organism>
<keyword evidence="2" id="KW-1185">Reference proteome</keyword>
<dbReference type="Proteomes" id="UP000215914">
    <property type="component" value="Unassembled WGS sequence"/>
</dbReference>
<sequence length="56" mass="6960">MMTMMRCRPHLKYDCCNGLLVRFREWNSFWRFALYKVWAPCQEILWININSCNLQE</sequence>
<comment type="caution">
    <text evidence="1">The sequence shown here is derived from an EMBL/GenBank/DDBJ whole genome shotgun (WGS) entry which is preliminary data.</text>
</comment>
<gene>
    <name evidence="1" type="ORF">HanXRQr2_Chr16g0736081</name>
</gene>
<evidence type="ECO:0000313" key="2">
    <source>
        <dbReference type="Proteomes" id="UP000215914"/>
    </source>
</evidence>
<evidence type="ECO:0000313" key="1">
    <source>
        <dbReference type="EMBL" id="KAF5759014.1"/>
    </source>
</evidence>
<reference evidence="1" key="1">
    <citation type="journal article" date="2017" name="Nature">
        <title>The sunflower genome provides insights into oil metabolism, flowering and Asterid evolution.</title>
        <authorList>
            <person name="Badouin H."/>
            <person name="Gouzy J."/>
            <person name="Grassa C.J."/>
            <person name="Murat F."/>
            <person name="Staton S.E."/>
            <person name="Cottret L."/>
            <person name="Lelandais-Briere C."/>
            <person name="Owens G.L."/>
            <person name="Carrere S."/>
            <person name="Mayjonade B."/>
            <person name="Legrand L."/>
            <person name="Gill N."/>
            <person name="Kane N.C."/>
            <person name="Bowers J.E."/>
            <person name="Hubner S."/>
            <person name="Bellec A."/>
            <person name="Berard A."/>
            <person name="Berges H."/>
            <person name="Blanchet N."/>
            <person name="Boniface M.C."/>
            <person name="Brunel D."/>
            <person name="Catrice O."/>
            <person name="Chaidir N."/>
            <person name="Claudel C."/>
            <person name="Donnadieu C."/>
            <person name="Faraut T."/>
            <person name="Fievet G."/>
            <person name="Helmstetter N."/>
            <person name="King M."/>
            <person name="Knapp S.J."/>
            <person name="Lai Z."/>
            <person name="Le Paslier M.C."/>
            <person name="Lippi Y."/>
            <person name="Lorenzon L."/>
            <person name="Mandel J.R."/>
            <person name="Marage G."/>
            <person name="Marchand G."/>
            <person name="Marquand E."/>
            <person name="Bret-Mestries E."/>
            <person name="Morien E."/>
            <person name="Nambeesan S."/>
            <person name="Nguyen T."/>
            <person name="Pegot-Espagnet P."/>
            <person name="Pouilly N."/>
            <person name="Raftis F."/>
            <person name="Sallet E."/>
            <person name="Schiex T."/>
            <person name="Thomas J."/>
            <person name="Vandecasteele C."/>
            <person name="Vares D."/>
            <person name="Vear F."/>
            <person name="Vautrin S."/>
            <person name="Crespi M."/>
            <person name="Mangin B."/>
            <person name="Burke J.M."/>
            <person name="Salse J."/>
            <person name="Munos S."/>
            <person name="Vincourt P."/>
            <person name="Rieseberg L.H."/>
            <person name="Langlade N.B."/>
        </authorList>
    </citation>
    <scope>NUCLEOTIDE SEQUENCE</scope>
    <source>
        <tissue evidence="1">Leaves</tissue>
    </source>
</reference>
<proteinExistence type="predicted"/>
<name>A0A9K3DPK3_HELAN</name>
<dbReference type="Gramene" id="mRNA:HanXRQr2_Chr16g0736081">
    <property type="protein sequence ID" value="CDS:HanXRQr2_Chr16g0736081.1"/>
    <property type="gene ID" value="HanXRQr2_Chr16g0736081"/>
</dbReference>